<protein>
    <submittedName>
        <fullName evidence="1">Uncharacterized protein</fullName>
    </submittedName>
</protein>
<comment type="caution">
    <text evidence="1">The sequence shown here is derived from an EMBL/GenBank/DDBJ whole genome shotgun (WGS) entry which is preliminary data.</text>
</comment>
<dbReference type="PANTHER" id="PTHR34365:SF7">
    <property type="entry name" value="GLYCINE-RICH DOMAIN-CONTAINING PROTEIN 1"/>
    <property type="match status" value="1"/>
</dbReference>
<keyword evidence="2" id="KW-1185">Reference proteome</keyword>
<organism evidence="1 2">
    <name type="scientific">Sphagnurus paluster</name>
    <dbReference type="NCBI Taxonomy" id="117069"/>
    <lineage>
        <taxon>Eukaryota</taxon>
        <taxon>Fungi</taxon>
        <taxon>Dikarya</taxon>
        <taxon>Basidiomycota</taxon>
        <taxon>Agaricomycotina</taxon>
        <taxon>Agaricomycetes</taxon>
        <taxon>Agaricomycetidae</taxon>
        <taxon>Agaricales</taxon>
        <taxon>Tricholomatineae</taxon>
        <taxon>Lyophyllaceae</taxon>
        <taxon>Sphagnurus</taxon>
    </lineage>
</organism>
<reference evidence="1" key="1">
    <citation type="submission" date="2021-02" db="EMBL/GenBank/DDBJ databases">
        <authorList>
            <person name="Nieuwenhuis M."/>
            <person name="Van De Peppel L.J.J."/>
        </authorList>
    </citation>
    <scope>NUCLEOTIDE SEQUENCE</scope>
    <source>
        <strain evidence="1">D49</strain>
    </source>
</reference>
<dbReference type="EMBL" id="JABCKI010000492">
    <property type="protein sequence ID" value="KAG5650291.1"/>
    <property type="molecule type" value="Genomic_DNA"/>
</dbReference>
<proteinExistence type="predicted"/>
<reference evidence="1" key="2">
    <citation type="submission" date="2021-10" db="EMBL/GenBank/DDBJ databases">
        <title>Phylogenomics reveals ancestral predisposition of the termite-cultivated fungus Termitomyces towards a domesticated lifestyle.</title>
        <authorList>
            <person name="Auxier B."/>
            <person name="Grum-Grzhimaylo A."/>
            <person name="Cardenas M.E."/>
            <person name="Lodge J.D."/>
            <person name="Laessoe T."/>
            <person name="Pedersen O."/>
            <person name="Smith M.E."/>
            <person name="Kuyper T.W."/>
            <person name="Franco-Molano E.A."/>
            <person name="Baroni T.J."/>
            <person name="Aanen D.K."/>
        </authorList>
    </citation>
    <scope>NUCLEOTIDE SEQUENCE</scope>
    <source>
        <strain evidence="1">D49</strain>
    </source>
</reference>
<dbReference type="AlphaFoldDB" id="A0A9P7KFH3"/>
<evidence type="ECO:0000313" key="1">
    <source>
        <dbReference type="EMBL" id="KAG5650291.1"/>
    </source>
</evidence>
<dbReference type="Proteomes" id="UP000717328">
    <property type="component" value="Unassembled WGS sequence"/>
</dbReference>
<accession>A0A9P7KFH3</accession>
<dbReference type="PANTHER" id="PTHR34365">
    <property type="entry name" value="ENOLASE (DUF1399)"/>
    <property type="match status" value="1"/>
</dbReference>
<gene>
    <name evidence="1" type="ORF">H0H81_012733</name>
</gene>
<evidence type="ECO:0000313" key="2">
    <source>
        <dbReference type="Proteomes" id="UP000717328"/>
    </source>
</evidence>
<dbReference type="InterPro" id="IPR009836">
    <property type="entry name" value="GRDP-like"/>
</dbReference>
<dbReference type="OrthoDB" id="2684236at2759"/>
<name>A0A9P7KFH3_9AGAR</name>
<sequence>MPLKPGEVQQTVFAEPSSWRRLTSRAFDPFKDSHLHQTKIIRCPRCRLKIEARGFGERVVSLLERNRYSLEDTRSAMESAMNGKSKKLINRICSAYTDGEIFSFDLIEAVMRQGSLIKKMYEMSWTSPQFFEGTTDEVSPFVPTLDIDLVWDTHQLTGPEYNADCKQYVGRYIDHDDKVEESALSNAFDATSHAWKERFNVPYVHCGCPIPGESVGRKVSFLRAILSQSTKTPAYDLIPPEHAGALSGTHPSDHNAVLLFHRPAGLATQQKPVEEFRSWQLREGKGKQGAGKHSGAVAHDPAFLVPVPMYLTHPEEVLCAAVPGNVITNPTGGVGGGQCVFGMV</sequence>